<dbReference type="EMBL" id="WHJE01000011">
    <property type="protein sequence ID" value="KAE8765391.1"/>
    <property type="molecule type" value="Genomic_DNA"/>
</dbReference>
<evidence type="ECO:0000256" key="4">
    <source>
        <dbReference type="ARBA" id="ARBA00022840"/>
    </source>
</evidence>
<dbReference type="InterPro" id="IPR045851">
    <property type="entry name" value="AMP-bd_C_sf"/>
</dbReference>
<dbReference type="AlphaFoldDB" id="A0A7J5USZ9"/>
<dbReference type="GO" id="GO:0030729">
    <property type="term" value="F:acetoacetate-CoA ligase activity"/>
    <property type="evidence" value="ECO:0007669"/>
    <property type="project" value="UniProtKB-EC"/>
</dbReference>
<keyword evidence="3" id="KW-0547">Nucleotide-binding</keyword>
<dbReference type="PROSITE" id="PS00455">
    <property type="entry name" value="AMP_BINDING"/>
    <property type="match status" value="1"/>
</dbReference>
<dbReference type="Gene3D" id="3.30.300.30">
    <property type="match status" value="1"/>
</dbReference>
<keyword evidence="2 9" id="KW-0436">Ligase</keyword>
<dbReference type="InterPro" id="IPR025110">
    <property type="entry name" value="AMP-bd_C"/>
</dbReference>
<evidence type="ECO:0000313" key="9">
    <source>
        <dbReference type="EMBL" id="KAE8765391.1"/>
    </source>
</evidence>
<evidence type="ECO:0000259" key="7">
    <source>
        <dbReference type="Pfam" id="PF13193"/>
    </source>
</evidence>
<comment type="similarity">
    <text evidence="1">Belongs to the ATP-dependent AMP-binding enzyme family.</text>
</comment>
<feature type="region of interest" description="Disordered" evidence="5">
    <location>
        <begin position="1"/>
        <end position="33"/>
    </location>
</feature>
<evidence type="ECO:0000256" key="5">
    <source>
        <dbReference type="SAM" id="MobiDB-lite"/>
    </source>
</evidence>
<dbReference type="GO" id="GO:0005524">
    <property type="term" value="F:ATP binding"/>
    <property type="evidence" value="ECO:0007669"/>
    <property type="project" value="UniProtKB-KW"/>
</dbReference>
<proteinExistence type="inferred from homology"/>
<keyword evidence="10" id="KW-1185">Reference proteome</keyword>
<dbReference type="InterPro" id="IPR000873">
    <property type="entry name" value="AMP-dep_synth/lig_dom"/>
</dbReference>
<gene>
    <name evidence="9" type="ORF">GB883_04325</name>
</gene>
<dbReference type="PANTHER" id="PTHR42921:SF1">
    <property type="entry name" value="ACETOACETYL-COA SYNTHETASE"/>
    <property type="match status" value="1"/>
</dbReference>
<dbReference type="PANTHER" id="PTHR42921">
    <property type="entry name" value="ACETOACETYL-COA SYNTHETASE"/>
    <property type="match status" value="1"/>
</dbReference>
<protein>
    <submittedName>
        <fullName evidence="9">Acetoacetate--CoA ligase</fullName>
        <ecNumber evidence="9">6.2.1.16</ecNumber>
    </submittedName>
</protein>
<dbReference type="InterPro" id="IPR020845">
    <property type="entry name" value="AMP-binding_CS"/>
</dbReference>
<name>A0A7J5USZ9_9MICO</name>
<sequence length="700" mass="74846">MVEPHRQGRPHDVRALRDRPDQPRPDRRAAVRRQDAGAGVIVDLAAADGEIIWRPDPATLADTQTERFAAFVRARGVPLAEGYQALWEWSVEDPDAFWTSFMEFAGVQLGGEPGPARNGEPMPATRWFPGRTLNFARHMLAGRDGTAMIAVSEDGTTDEISFDELRTQVGALAAHLRSLGVGAGDRVVAVLPNVPEAVVGLLAAASLGAVWSVCSPEFGPGAIVSRFAQLEPKAVLAAPGYRLAGKDRDRRAELDEILQQLPTVEEVVWVTRHSPSIPMPSTAVPGVAWEDVVAEPVEPEFVDVEFSHPLWVLFSSGTTGVPKGIVHGHGGALLEELKMLLLGGDLRAGDRFFSVASTSWVVWNSLISAMGVGATPVLVDGNPTFPSLDRVWEVAAQTRAAVLGLGAGFVHACAKSDLVPQRDHDLQALREIQVTGSPLSADGFRWIYGNVGDVWLVSMSGGTDIAGCFVGGAPTEPVRVGYIQAPALGARVESWDESGQPTTGKGELVVTVPMPSMPLYLWGDTDGSRYHGSYFETFPGVWRHGDFIEISEKGILILGRSDSTLNRNGIRLGSADIYAVVEALPEVTEAMVVGAEIGAEGYYLPLFVAIPDGVTEEAAKAAIERAIRANLSARYLPDEIVVMRAIPHTKTGKKLEVPVKRLIQAAALADVVDLGAVDDAALLEEYAAFASSRAGTLATH</sequence>
<dbReference type="Gene3D" id="3.40.50.12780">
    <property type="entry name" value="N-terminal domain of ligase-like"/>
    <property type="match status" value="1"/>
</dbReference>
<dbReference type="Pfam" id="PF16177">
    <property type="entry name" value="ACAS_N"/>
    <property type="match status" value="1"/>
</dbReference>
<evidence type="ECO:0000256" key="3">
    <source>
        <dbReference type="ARBA" id="ARBA00022741"/>
    </source>
</evidence>
<dbReference type="InterPro" id="IPR042099">
    <property type="entry name" value="ANL_N_sf"/>
</dbReference>
<keyword evidence="4" id="KW-0067">ATP-binding</keyword>
<dbReference type="NCBIfam" id="TIGR01217">
    <property type="entry name" value="ac_ac_CoA_syn"/>
    <property type="match status" value="1"/>
</dbReference>
<dbReference type="SUPFAM" id="SSF56801">
    <property type="entry name" value="Acetyl-CoA synthetase-like"/>
    <property type="match status" value="1"/>
</dbReference>
<evidence type="ECO:0000313" key="10">
    <source>
        <dbReference type="Proteomes" id="UP000451860"/>
    </source>
</evidence>
<evidence type="ECO:0000256" key="1">
    <source>
        <dbReference type="ARBA" id="ARBA00006432"/>
    </source>
</evidence>
<dbReference type="InterPro" id="IPR005914">
    <property type="entry name" value="Acac_CoA_synth"/>
</dbReference>
<feature type="domain" description="AMP-binding enzyme C-terminal" evidence="7">
    <location>
        <begin position="580"/>
        <end position="653"/>
    </location>
</feature>
<comment type="caution">
    <text evidence="9">The sequence shown here is derived from an EMBL/GenBank/DDBJ whole genome shotgun (WGS) entry which is preliminary data.</text>
</comment>
<dbReference type="Pfam" id="PF00501">
    <property type="entry name" value="AMP-binding"/>
    <property type="match status" value="1"/>
</dbReference>
<feature type="domain" description="Acetyl-coenzyme A synthetase N-terminal" evidence="8">
    <location>
        <begin position="83"/>
        <end position="136"/>
    </location>
</feature>
<feature type="domain" description="AMP-dependent synthetase/ligase" evidence="6">
    <location>
        <begin position="144"/>
        <end position="513"/>
    </location>
</feature>
<organism evidence="9 10">
    <name type="scientific">Georgenia thermotolerans</name>
    <dbReference type="NCBI Taxonomy" id="527326"/>
    <lineage>
        <taxon>Bacteria</taxon>
        <taxon>Bacillati</taxon>
        <taxon>Actinomycetota</taxon>
        <taxon>Actinomycetes</taxon>
        <taxon>Micrococcales</taxon>
        <taxon>Bogoriellaceae</taxon>
        <taxon>Georgenia</taxon>
    </lineage>
</organism>
<dbReference type="Proteomes" id="UP000451860">
    <property type="component" value="Unassembled WGS sequence"/>
</dbReference>
<dbReference type="OrthoDB" id="9803968at2"/>
<evidence type="ECO:0000259" key="8">
    <source>
        <dbReference type="Pfam" id="PF16177"/>
    </source>
</evidence>
<dbReference type="NCBIfam" id="NF002937">
    <property type="entry name" value="PRK03584.1"/>
    <property type="match status" value="1"/>
</dbReference>
<evidence type="ECO:0000259" key="6">
    <source>
        <dbReference type="Pfam" id="PF00501"/>
    </source>
</evidence>
<dbReference type="GO" id="GO:0006629">
    <property type="term" value="P:lipid metabolic process"/>
    <property type="evidence" value="ECO:0007669"/>
    <property type="project" value="InterPro"/>
</dbReference>
<reference evidence="9 10" key="1">
    <citation type="submission" date="2019-10" db="EMBL/GenBank/DDBJ databases">
        <title>Georgenia wutianyii sp. nov. and Georgenia yuyongxinii sp. nov. isolated from plateau pika (Ochotona curzoniae) in the Qinghai-Tibet plateau of China.</title>
        <authorList>
            <person name="Tian Z."/>
        </authorList>
    </citation>
    <scope>NUCLEOTIDE SEQUENCE [LARGE SCALE GENOMIC DNA]</scope>
    <source>
        <strain evidence="9 10">DSM 21501</strain>
    </source>
</reference>
<accession>A0A7J5USZ9</accession>
<dbReference type="EC" id="6.2.1.16" evidence="9"/>
<dbReference type="InterPro" id="IPR032387">
    <property type="entry name" value="ACAS_N"/>
</dbReference>
<dbReference type="Pfam" id="PF13193">
    <property type="entry name" value="AMP-binding_C"/>
    <property type="match status" value="1"/>
</dbReference>
<evidence type="ECO:0000256" key="2">
    <source>
        <dbReference type="ARBA" id="ARBA00022598"/>
    </source>
</evidence>